<accession>A0A7M3UI08</accession>
<evidence type="ECO:0000256" key="2">
    <source>
        <dbReference type="ARBA" id="ARBA00023015"/>
    </source>
</evidence>
<keyword evidence="3" id="KW-0238">DNA-binding</keyword>
<sequence length="277" mass="31373">MINNTYDDQEGNINRLNLSNPIPISRQYAGFKNPRIVRVSRAFGGKDRHSKVWTVKGLRDRRIRLSVPTAIQLYDLQERLGLSQPSKVIDWLLDVTKDDIDKLPPLQMPLGDFTRFHLPSPFAPHDFKSTQFSFSPLFVNPNHDHVNEGNQERTKGKEAMIEHKWNPYNWTNFEPSSTLSLSRFGHQLGTYASQVTPLSALPFSKPEFYSCSSAVTTPSFCLPYVTPNHFQLLSSSSSYVLSNSRVPVTLNINDSKEKVPFGLNMNSKVSSQNNDNG</sequence>
<dbReference type="PANTHER" id="PTHR31072">
    <property type="entry name" value="TRANSCRIPTION FACTOR TCP4-RELATED"/>
    <property type="match status" value="1"/>
</dbReference>
<evidence type="ECO:0000256" key="1">
    <source>
        <dbReference type="ARBA" id="ARBA00004123"/>
    </source>
</evidence>
<dbReference type="PANTHER" id="PTHR31072:SF268">
    <property type="entry name" value="TCP DOMAIN-CONTAINING PROTEIN"/>
    <property type="match status" value="1"/>
</dbReference>
<dbReference type="PROSITE" id="PS51369">
    <property type="entry name" value="TCP"/>
    <property type="match status" value="1"/>
</dbReference>
<evidence type="ECO:0000259" key="6">
    <source>
        <dbReference type="PROSITE" id="PS51369"/>
    </source>
</evidence>
<keyword evidence="5" id="KW-0539">Nucleus</keyword>
<organism evidence="7">
    <name type="scientific">Gerbera hybrida</name>
    <name type="common">Daisy</name>
    <dbReference type="NCBI Taxonomy" id="18101"/>
    <lineage>
        <taxon>Eukaryota</taxon>
        <taxon>Viridiplantae</taxon>
        <taxon>Streptophyta</taxon>
        <taxon>Embryophyta</taxon>
        <taxon>Tracheophyta</taxon>
        <taxon>Spermatophyta</taxon>
        <taxon>Magnoliopsida</taxon>
        <taxon>eudicotyledons</taxon>
        <taxon>Gunneridae</taxon>
        <taxon>Pentapetalae</taxon>
        <taxon>asterids</taxon>
        <taxon>campanulids</taxon>
        <taxon>Asterales</taxon>
        <taxon>Asteraceae</taxon>
        <taxon>Mutisioideae</taxon>
        <taxon>Mutisieae</taxon>
        <taxon>Gerbera</taxon>
    </lineage>
</organism>
<dbReference type="GO" id="GO:0043565">
    <property type="term" value="F:sequence-specific DNA binding"/>
    <property type="evidence" value="ECO:0007669"/>
    <property type="project" value="TreeGrafter"/>
</dbReference>
<dbReference type="AlphaFoldDB" id="A0A7M3UI08"/>
<comment type="subcellular location">
    <subcellularLocation>
        <location evidence="1">Nucleus</location>
    </subcellularLocation>
</comment>
<evidence type="ECO:0000313" key="7">
    <source>
        <dbReference type="EMBL" id="QOH99223.1"/>
    </source>
</evidence>
<protein>
    <submittedName>
        <fullName evidence="7">Cincinnata</fullName>
    </submittedName>
</protein>
<proteinExistence type="evidence at transcript level"/>
<dbReference type="EMBL" id="MT294119">
    <property type="protein sequence ID" value="QOH99223.1"/>
    <property type="molecule type" value="mRNA"/>
</dbReference>
<dbReference type="InterPro" id="IPR005333">
    <property type="entry name" value="Transcription_factor_TCP"/>
</dbReference>
<reference evidence="7" key="1">
    <citation type="journal article" date="2020" name="Plant">
        <title>TCP and MADS-box transcription factor networks regulate heteromorphic flower type identity in Gerbera hybrida.</title>
        <authorList>
            <person name="Zhao Y."/>
            <person name="Broholm S.K."/>
            <person name="Wang F."/>
            <person name="Rijpkema A.S."/>
            <person name="Lan T."/>
            <person name="Albert V."/>
            <person name="Teeri T.H."/>
            <person name="Elomaa P."/>
        </authorList>
    </citation>
    <scope>NUCLEOTIDE SEQUENCE</scope>
    <source>
        <tissue evidence="7">Inflorescence</tissue>
    </source>
</reference>
<gene>
    <name evidence="7" type="primary">CIN7</name>
</gene>
<evidence type="ECO:0000256" key="5">
    <source>
        <dbReference type="ARBA" id="ARBA00023242"/>
    </source>
</evidence>
<dbReference type="InterPro" id="IPR017887">
    <property type="entry name" value="TF_TCP_subgr"/>
</dbReference>
<evidence type="ECO:0000256" key="3">
    <source>
        <dbReference type="ARBA" id="ARBA00023125"/>
    </source>
</evidence>
<evidence type="ECO:0000256" key="4">
    <source>
        <dbReference type="ARBA" id="ARBA00023163"/>
    </source>
</evidence>
<dbReference type="GO" id="GO:0003700">
    <property type="term" value="F:DNA-binding transcription factor activity"/>
    <property type="evidence" value="ECO:0007669"/>
    <property type="project" value="InterPro"/>
</dbReference>
<dbReference type="GO" id="GO:0005634">
    <property type="term" value="C:nucleus"/>
    <property type="evidence" value="ECO:0007669"/>
    <property type="project" value="UniProtKB-SubCell"/>
</dbReference>
<keyword evidence="2" id="KW-0805">Transcription regulation</keyword>
<dbReference type="Pfam" id="PF03634">
    <property type="entry name" value="TCP"/>
    <property type="match status" value="1"/>
</dbReference>
<feature type="domain" description="TCP" evidence="6">
    <location>
        <begin position="45"/>
        <end position="103"/>
    </location>
</feature>
<keyword evidence="4" id="KW-0804">Transcription</keyword>
<name>A0A7M3UI08_GERHY</name>